<protein>
    <submittedName>
        <fullName evidence="1">Uncharacterized protein</fullName>
    </submittedName>
</protein>
<name>A0ACC3MEF1_9PEZI</name>
<proteinExistence type="predicted"/>
<evidence type="ECO:0000313" key="2">
    <source>
        <dbReference type="Proteomes" id="UP001281147"/>
    </source>
</evidence>
<dbReference type="EMBL" id="JAUTXU010000355">
    <property type="protein sequence ID" value="KAK3683248.1"/>
    <property type="molecule type" value="Genomic_DNA"/>
</dbReference>
<organism evidence="1 2">
    <name type="scientific">Vermiconidia calcicola</name>
    <dbReference type="NCBI Taxonomy" id="1690605"/>
    <lineage>
        <taxon>Eukaryota</taxon>
        <taxon>Fungi</taxon>
        <taxon>Dikarya</taxon>
        <taxon>Ascomycota</taxon>
        <taxon>Pezizomycotina</taxon>
        <taxon>Dothideomycetes</taxon>
        <taxon>Dothideomycetidae</taxon>
        <taxon>Mycosphaerellales</taxon>
        <taxon>Extremaceae</taxon>
        <taxon>Vermiconidia</taxon>
    </lineage>
</organism>
<dbReference type="Proteomes" id="UP001281147">
    <property type="component" value="Unassembled WGS sequence"/>
</dbReference>
<sequence>MAANHDIQTQCPLLDLPPELRITIYEMLFSFEGPCACWMKLSPPQSRKMLNSPHYNDLAMLPTCQTIRNEAQGIVYSINHFQISIRHLDSFLTETSHVRAASITHLEFRDMSPHHIIPDLQVLCAFMPRLRSLQLKLGLTTKSRKEKRLESYASFVDWYHRNGKELIQTELSGLRKLEIFGVAVCDYEDYLEEKIGLVEGLDDVFADMKVGPVMRAP</sequence>
<reference evidence="1" key="1">
    <citation type="submission" date="2023-07" db="EMBL/GenBank/DDBJ databases">
        <title>Black Yeasts Isolated from many extreme environments.</title>
        <authorList>
            <person name="Coleine C."/>
            <person name="Stajich J.E."/>
            <person name="Selbmann L."/>
        </authorList>
    </citation>
    <scope>NUCLEOTIDE SEQUENCE</scope>
    <source>
        <strain evidence="1">CCFEE 5714</strain>
    </source>
</reference>
<accession>A0ACC3MEF1</accession>
<evidence type="ECO:0000313" key="1">
    <source>
        <dbReference type="EMBL" id="KAK3683248.1"/>
    </source>
</evidence>
<comment type="caution">
    <text evidence="1">The sequence shown here is derived from an EMBL/GenBank/DDBJ whole genome shotgun (WGS) entry which is preliminary data.</text>
</comment>
<gene>
    <name evidence="1" type="ORF">LTR37_020423</name>
</gene>
<keyword evidence="2" id="KW-1185">Reference proteome</keyword>